<gene>
    <name evidence="3" type="ORF">B0I33_108115</name>
</gene>
<feature type="compositionally biased region" description="Gly residues" evidence="1">
    <location>
        <begin position="298"/>
        <end position="313"/>
    </location>
</feature>
<feature type="compositionally biased region" description="Low complexity" evidence="1">
    <location>
        <begin position="116"/>
        <end position="127"/>
    </location>
</feature>
<evidence type="ECO:0000313" key="4">
    <source>
        <dbReference type="Proteomes" id="UP000238362"/>
    </source>
</evidence>
<comment type="caution">
    <text evidence="3">The sequence shown here is derived from an EMBL/GenBank/DDBJ whole genome shotgun (WGS) entry which is preliminary data.</text>
</comment>
<dbReference type="EMBL" id="PVNH01000008">
    <property type="protein sequence ID" value="PRX45968.1"/>
    <property type="molecule type" value="Genomic_DNA"/>
</dbReference>
<feature type="compositionally biased region" description="Low complexity" evidence="1">
    <location>
        <begin position="84"/>
        <end position="105"/>
    </location>
</feature>
<feature type="compositionally biased region" description="Acidic residues" evidence="1">
    <location>
        <begin position="923"/>
        <end position="938"/>
    </location>
</feature>
<dbReference type="InterPro" id="IPR052913">
    <property type="entry name" value="Glycopeptide_resist_protein"/>
</dbReference>
<feature type="region of interest" description="Disordered" evidence="1">
    <location>
        <begin position="1"/>
        <end position="194"/>
    </location>
</feature>
<feature type="region of interest" description="Disordered" evidence="1">
    <location>
        <begin position="865"/>
        <end position="953"/>
    </location>
</feature>
<dbReference type="InterPro" id="IPR007391">
    <property type="entry name" value="Vancomycin_resist_VanW"/>
</dbReference>
<sequence length="953" mass="96458">MPGGEIVLQPHTASVNTGGALSEENPTEPRSTEGTGDHGPDTTTPSGAASGDQAEATVVTSVASPWPGTDPDVTADEARDATESTESTESTVTTDTVPATDPEATVRTAVVRPDSGEAGADAGPEPGDSGDGGDAERTALLGAVAADVVPERGAAGVGGSGADSGGEPGESGEPGDSGEAGGTDGAGDAGGAGDAERTALLGVVAADVVPERGAAGVGGSGADSGGEPGESGEPGDSGEAGGTDGAGDAGGAGDAERTALLGVVAADVVPERGAAGVGGSGADSGGEPGESGEPGDSGEAGGTDGAGDAGGAGDAERTAWLGAVAAGPTPDHGTETGSGTDPDTPAESAAASAVDSTVSRHRLVARLRKAGVVAGAVAGALALLYALDLLVTSGDVVRGTTIAGADVGGLDRAEAERHLRDTVGPRLDEPIQLSAAGTMQALDPTAVDLTVDWAATLDIATDQPLNPVTRIASFFTTRETGVVSRVDDERLAAAVERVRSEVDREAAEGTVRFDGVRPVPVDPVPGRRLDVAATTDLILRHWAGPGPLRLPVATIPVLTTPQSVQDALRRIAAPAVSAPVTVHGDGADAQLPPAAIARSLTFAPGRDGTLRPRIDQDVLAKAAGPALADTEKRGRDARFSFQGTKKVSIEPSRPGREIDWNATFAGLPDVLAREDRRAVTAKYTERPAALTTEEARALGIREVIGEFTTGGFAYDSGINIRVVAEEVDGAVVKPGETFSLNGYTGPRGTEQGYIAAGVIKEGAPSRAVGGGISQFATTLYNAAYFAGMRDTEHKEHSYYISRYPEAREATVFQNPDGSSVIDLKFTNDAQTGVVIQTIWTPSDITVRLWGTKRYEVESVTGERHSYTSPQTITKPAGNCSPSSGSSGFTSSDTRIIRDAETGEEIRRETRTVVYNPQPRIVCEEPEPEEPEESEEPAEPEGAGQPSGSAQPDG</sequence>
<feature type="compositionally biased region" description="Gly residues" evidence="1">
    <location>
        <begin position="275"/>
        <end position="289"/>
    </location>
</feature>
<keyword evidence="4" id="KW-1185">Reference proteome</keyword>
<feature type="compositionally biased region" description="Gly residues" evidence="1">
    <location>
        <begin position="178"/>
        <end position="193"/>
    </location>
</feature>
<feature type="compositionally biased region" description="Gly residues" evidence="1">
    <location>
        <begin position="155"/>
        <end position="169"/>
    </location>
</feature>
<dbReference type="AlphaFoldDB" id="A0A2T0LR59"/>
<evidence type="ECO:0000256" key="1">
    <source>
        <dbReference type="SAM" id="MobiDB-lite"/>
    </source>
</evidence>
<protein>
    <submittedName>
        <fullName evidence="3">Vancomycin resistance protein YoaR</fullName>
    </submittedName>
</protein>
<dbReference type="PANTHER" id="PTHR35788:SF1">
    <property type="entry name" value="EXPORTED PROTEIN"/>
    <property type="match status" value="1"/>
</dbReference>
<feature type="compositionally biased region" description="Gly residues" evidence="1">
    <location>
        <begin position="238"/>
        <end position="253"/>
    </location>
</feature>
<feature type="compositionally biased region" description="Low complexity" evidence="1">
    <location>
        <begin position="340"/>
        <end position="355"/>
    </location>
</feature>
<dbReference type="PANTHER" id="PTHR35788">
    <property type="entry name" value="EXPORTED PROTEIN-RELATED"/>
    <property type="match status" value="1"/>
</dbReference>
<organism evidence="3 4">
    <name type="scientific">Prauserella shujinwangii</name>
    <dbReference type="NCBI Taxonomy" id="1453103"/>
    <lineage>
        <taxon>Bacteria</taxon>
        <taxon>Bacillati</taxon>
        <taxon>Actinomycetota</taxon>
        <taxon>Actinomycetes</taxon>
        <taxon>Pseudonocardiales</taxon>
        <taxon>Pseudonocardiaceae</taxon>
        <taxon>Prauserella</taxon>
    </lineage>
</organism>
<reference evidence="3 4" key="1">
    <citation type="submission" date="2018-03" db="EMBL/GenBank/DDBJ databases">
        <title>Genomic Encyclopedia of Type Strains, Phase III (KMG-III): the genomes of soil and plant-associated and newly described type strains.</title>
        <authorList>
            <person name="Whitman W."/>
        </authorList>
    </citation>
    <scope>NUCLEOTIDE SEQUENCE [LARGE SCALE GENOMIC DNA]</scope>
    <source>
        <strain evidence="3 4">CGMCC 4.7125</strain>
    </source>
</reference>
<feature type="region of interest" description="Disordered" evidence="1">
    <location>
        <begin position="272"/>
        <end position="355"/>
    </location>
</feature>
<feature type="region of interest" description="Disordered" evidence="1">
    <location>
        <begin position="212"/>
        <end position="254"/>
    </location>
</feature>
<feature type="domain" description="YoaR-like putative peptidoglycan binding" evidence="2">
    <location>
        <begin position="575"/>
        <end position="676"/>
    </location>
</feature>
<evidence type="ECO:0000259" key="2">
    <source>
        <dbReference type="Pfam" id="PF12229"/>
    </source>
</evidence>
<dbReference type="Pfam" id="PF04294">
    <property type="entry name" value="VanW"/>
    <property type="match status" value="1"/>
</dbReference>
<feature type="compositionally biased region" description="Basic and acidic residues" evidence="1">
    <location>
        <begin position="894"/>
        <end position="910"/>
    </location>
</feature>
<accession>A0A2T0LR59</accession>
<dbReference type="Proteomes" id="UP000238362">
    <property type="component" value="Unassembled WGS sequence"/>
</dbReference>
<proteinExistence type="predicted"/>
<dbReference type="InterPro" id="IPR022029">
    <property type="entry name" value="YoaR-like_PG-bd"/>
</dbReference>
<dbReference type="Pfam" id="PF12229">
    <property type="entry name" value="PG_binding_4"/>
    <property type="match status" value="1"/>
</dbReference>
<feature type="compositionally biased region" description="Low complexity" evidence="1">
    <location>
        <begin position="880"/>
        <end position="891"/>
    </location>
</feature>
<name>A0A2T0LR59_9PSEU</name>
<evidence type="ECO:0000313" key="3">
    <source>
        <dbReference type="EMBL" id="PRX45968.1"/>
    </source>
</evidence>
<feature type="compositionally biased region" description="Gly residues" evidence="1">
    <location>
        <begin position="215"/>
        <end position="229"/>
    </location>
</feature>